<sequence length="88" mass="10607">MALDFQKYEKYGSEDFAQDAYFSEWIQSPNNLIYSFFWESFLKKHPEKVHDIEMARHKILNPTLHINQLSHQEIDDLWEKITKTISTT</sequence>
<name>A0A316EUI9_9BACT</name>
<dbReference type="Proteomes" id="UP000245489">
    <property type="component" value="Unassembled WGS sequence"/>
</dbReference>
<proteinExistence type="predicted"/>
<accession>A0A316EUI9</accession>
<keyword evidence="2" id="KW-1185">Reference proteome</keyword>
<evidence type="ECO:0000313" key="2">
    <source>
        <dbReference type="Proteomes" id="UP000245489"/>
    </source>
</evidence>
<dbReference type="OrthoDB" id="954187at2"/>
<protein>
    <submittedName>
        <fullName evidence="1">Uncharacterized protein</fullName>
    </submittedName>
</protein>
<organism evidence="1 2">
    <name type="scientific">Arcicella aurantiaca</name>
    <dbReference type="NCBI Taxonomy" id="591202"/>
    <lineage>
        <taxon>Bacteria</taxon>
        <taxon>Pseudomonadati</taxon>
        <taxon>Bacteroidota</taxon>
        <taxon>Cytophagia</taxon>
        <taxon>Cytophagales</taxon>
        <taxon>Flectobacillaceae</taxon>
        <taxon>Arcicella</taxon>
    </lineage>
</organism>
<reference evidence="1 2" key="1">
    <citation type="submission" date="2018-05" db="EMBL/GenBank/DDBJ databases">
        <title>Genomic Encyclopedia of Archaeal and Bacterial Type Strains, Phase II (KMG-II): from individual species to whole genera.</title>
        <authorList>
            <person name="Goeker M."/>
        </authorList>
    </citation>
    <scope>NUCLEOTIDE SEQUENCE [LARGE SCALE GENOMIC DNA]</scope>
    <source>
        <strain evidence="1 2">DSM 22214</strain>
    </source>
</reference>
<gene>
    <name evidence="1" type="ORF">LV89_02094</name>
</gene>
<dbReference type="EMBL" id="QGGO01000009">
    <property type="protein sequence ID" value="PWK26888.1"/>
    <property type="molecule type" value="Genomic_DNA"/>
</dbReference>
<comment type="caution">
    <text evidence="1">The sequence shown here is derived from an EMBL/GenBank/DDBJ whole genome shotgun (WGS) entry which is preliminary data.</text>
</comment>
<dbReference type="AlphaFoldDB" id="A0A316EUI9"/>
<dbReference type="RefSeq" id="WP_109742837.1">
    <property type="nucleotide sequence ID" value="NZ_QGGO01000009.1"/>
</dbReference>
<evidence type="ECO:0000313" key="1">
    <source>
        <dbReference type="EMBL" id="PWK26888.1"/>
    </source>
</evidence>